<comment type="caution">
    <text evidence="3">The sequence shown here is derived from an EMBL/GenBank/DDBJ whole genome shotgun (WGS) entry which is preliminary data.</text>
</comment>
<feature type="region of interest" description="Disordered" evidence="1">
    <location>
        <begin position="24"/>
        <end position="44"/>
    </location>
</feature>
<feature type="signal peptide" evidence="2">
    <location>
        <begin position="1"/>
        <end position="20"/>
    </location>
</feature>
<keyword evidence="2" id="KW-0732">Signal</keyword>
<sequence>MNIGLCAFLLIAHRLQQNEAAEPLPMPQQHSTGPGCSPGSPSGMTSVVVGASQTASASAMAVGGGGGNASCLGSGAGAGPVWRLPFGGKRTFFQHGTNLNDALGFSLGIQAYLGPVRRAFEVILRQLDVQVCRTMMMQTKLDLIPKDVDETILYLACRNASELRFWFKFQSRCSTRLF</sequence>
<name>A0A3S5B1U6_9PLAT</name>
<gene>
    <name evidence="3" type="ORF">PXEA_LOCUS27619</name>
</gene>
<dbReference type="EMBL" id="CAAALY010247150">
    <property type="protein sequence ID" value="VEL34179.1"/>
    <property type="molecule type" value="Genomic_DNA"/>
</dbReference>
<evidence type="ECO:0000313" key="4">
    <source>
        <dbReference type="Proteomes" id="UP000784294"/>
    </source>
</evidence>
<reference evidence="3" key="1">
    <citation type="submission" date="2018-11" db="EMBL/GenBank/DDBJ databases">
        <authorList>
            <consortium name="Pathogen Informatics"/>
        </authorList>
    </citation>
    <scope>NUCLEOTIDE SEQUENCE</scope>
</reference>
<organism evidence="3 4">
    <name type="scientific">Protopolystoma xenopodis</name>
    <dbReference type="NCBI Taxonomy" id="117903"/>
    <lineage>
        <taxon>Eukaryota</taxon>
        <taxon>Metazoa</taxon>
        <taxon>Spiralia</taxon>
        <taxon>Lophotrochozoa</taxon>
        <taxon>Platyhelminthes</taxon>
        <taxon>Monogenea</taxon>
        <taxon>Polyopisthocotylea</taxon>
        <taxon>Polystomatidea</taxon>
        <taxon>Polystomatidae</taxon>
        <taxon>Protopolystoma</taxon>
    </lineage>
</organism>
<dbReference type="Proteomes" id="UP000784294">
    <property type="component" value="Unassembled WGS sequence"/>
</dbReference>
<protein>
    <submittedName>
        <fullName evidence="3">Uncharacterized protein</fullName>
    </submittedName>
</protein>
<evidence type="ECO:0000256" key="1">
    <source>
        <dbReference type="SAM" id="MobiDB-lite"/>
    </source>
</evidence>
<keyword evidence="4" id="KW-1185">Reference proteome</keyword>
<accession>A0A3S5B1U6</accession>
<evidence type="ECO:0000313" key="3">
    <source>
        <dbReference type="EMBL" id="VEL34179.1"/>
    </source>
</evidence>
<proteinExistence type="predicted"/>
<dbReference type="OrthoDB" id="6287725at2759"/>
<feature type="compositionally biased region" description="Low complexity" evidence="1">
    <location>
        <begin position="31"/>
        <end position="43"/>
    </location>
</feature>
<feature type="chain" id="PRO_5018705678" evidence="2">
    <location>
        <begin position="21"/>
        <end position="178"/>
    </location>
</feature>
<evidence type="ECO:0000256" key="2">
    <source>
        <dbReference type="SAM" id="SignalP"/>
    </source>
</evidence>
<dbReference type="AlphaFoldDB" id="A0A3S5B1U6"/>